<name>A8FWD7_SHESH</name>
<dbReference type="eggNOG" id="ENOG5031I5I">
    <property type="taxonomic scope" value="Bacteria"/>
</dbReference>
<dbReference type="STRING" id="425104.Ssed_2553"/>
<evidence type="ECO:0000256" key="1">
    <source>
        <dbReference type="SAM" id="Phobius"/>
    </source>
</evidence>
<keyword evidence="1" id="KW-1133">Transmembrane helix</keyword>
<organism evidence="2 3">
    <name type="scientific">Shewanella sediminis (strain HAW-EB3)</name>
    <dbReference type="NCBI Taxonomy" id="425104"/>
    <lineage>
        <taxon>Bacteria</taxon>
        <taxon>Pseudomonadati</taxon>
        <taxon>Pseudomonadota</taxon>
        <taxon>Gammaproteobacteria</taxon>
        <taxon>Alteromonadales</taxon>
        <taxon>Shewanellaceae</taxon>
        <taxon>Shewanella</taxon>
    </lineage>
</organism>
<accession>A8FWD7</accession>
<reference evidence="2 3" key="1">
    <citation type="submission" date="2007-08" db="EMBL/GenBank/DDBJ databases">
        <title>Complete sequence of Shewanella sediminis HAW-EB3.</title>
        <authorList>
            <consortium name="US DOE Joint Genome Institute"/>
            <person name="Copeland A."/>
            <person name="Lucas S."/>
            <person name="Lapidus A."/>
            <person name="Barry K."/>
            <person name="Glavina del Rio T."/>
            <person name="Dalin E."/>
            <person name="Tice H."/>
            <person name="Pitluck S."/>
            <person name="Chertkov O."/>
            <person name="Brettin T."/>
            <person name="Bruce D."/>
            <person name="Detter J.C."/>
            <person name="Han C."/>
            <person name="Schmutz J."/>
            <person name="Larimer F."/>
            <person name="Land M."/>
            <person name="Hauser L."/>
            <person name="Kyrpides N."/>
            <person name="Kim E."/>
            <person name="Zhao J.-S."/>
            <person name="Richardson P."/>
        </authorList>
    </citation>
    <scope>NUCLEOTIDE SEQUENCE [LARGE SCALE GENOMIC DNA]</scope>
    <source>
        <strain evidence="2 3">HAW-EB3</strain>
    </source>
</reference>
<dbReference type="EMBL" id="CP000821">
    <property type="protein sequence ID" value="ABV37160.1"/>
    <property type="molecule type" value="Genomic_DNA"/>
</dbReference>
<keyword evidence="1" id="KW-0472">Membrane</keyword>
<sequence length="189" mass="22429" precursor="true">MIKFRILEVLFSLLFGAALFYCAAPADKGNSFFPILLELKPLLICFGIWLVLSGLIASHFVLAKWSWMLFFGFIGMLIVVSLFPIRTRLYYPPQKVVTAATEYLDGNNYLYTEIEAIRRERELFDPFRPHYWRFVVRGERLPSEIRPEILLDQRKVGDFYVYVRESFWGTLDIKRGRRTWEPESLWQEE</sequence>
<dbReference type="Proteomes" id="UP000002015">
    <property type="component" value="Chromosome"/>
</dbReference>
<proteinExistence type="predicted"/>
<dbReference type="KEGG" id="sse:Ssed_2553"/>
<feature type="transmembrane region" description="Helical" evidence="1">
    <location>
        <begin position="41"/>
        <end position="62"/>
    </location>
</feature>
<dbReference type="AlphaFoldDB" id="A8FWD7"/>
<evidence type="ECO:0000313" key="2">
    <source>
        <dbReference type="EMBL" id="ABV37160.1"/>
    </source>
</evidence>
<keyword evidence="3" id="KW-1185">Reference proteome</keyword>
<protein>
    <submittedName>
        <fullName evidence="2">Uncharacterized protein</fullName>
    </submittedName>
</protein>
<dbReference type="HOGENOM" id="CLU_1539015_0_0_6"/>
<feature type="transmembrane region" description="Helical" evidence="1">
    <location>
        <begin position="67"/>
        <end position="85"/>
    </location>
</feature>
<dbReference type="RefSeq" id="WP_012142893.1">
    <property type="nucleotide sequence ID" value="NC_009831.1"/>
</dbReference>
<keyword evidence="1" id="KW-0812">Transmembrane</keyword>
<dbReference type="OrthoDB" id="6258488at2"/>
<gene>
    <name evidence="2" type="ordered locus">Ssed_2553</name>
</gene>
<evidence type="ECO:0000313" key="3">
    <source>
        <dbReference type="Proteomes" id="UP000002015"/>
    </source>
</evidence>